<proteinExistence type="predicted"/>
<evidence type="ECO:0000313" key="2">
    <source>
        <dbReference type="Proteomes" id="UP001176806"/>
    </source>
</evidence>
<protein>
    <submittedName>
        <fullName evidence="1">Uncharacterized protein</fullName>
    </submittedName>
</protein>
<name>A0ABT8WV83_9FLAO</name>
<gene>
    <name evidence="1" type="ORF">Q4Q40_22915</name>
</gene>
<comment type="caution">
    <text evidence="1">The sequence shown here is derived from an EMBL/GenBank/DDBJ whole genome shotgun (WGS) entry which is preliminary data.</text>
</comment>
<dbReference type="RefSeq" id="WP_303304390.1">
    <property type="nucleotide sequence ID" value="NZ_BAABDA010000003.1"/>
</dbReference>
<evidence type="ECO:0000313" key="1">
    <source>
        <dbReference type="EMBL" id="MDO5977059.1"/>
    </source>
</evidence>
<organism evidence="1 2">
    <name type="scientific">Flavivirga jejuensis</name>
    <dbReference type="NCBI Taxonomy" id="870487"/>
    <lineage>
        <taxon>Bacteria</taxon>
        <taxon>Pseudomonadati</taxon>
        <taxon>Bacteroidota</taxon>
        <taxon>Flavobacteriia</taxon>
        <taxon>Flavobacteriales</taxon>
        <taxon>Flavobacteriaceae</taxon>
        <taxon>Flavivirga</taxon>
    </lineage>
</organism>
<keyword evidence="2" id="KW-1185">Reference proteome</keyword>
<dbReference type="Proteomes" id="UP001176806">
    <property type="component" value="Unassembled WGS sequence"/>
</dbReference>
<reference evidence="1" key="1">
    <citation type="submission" date="2023-07" db="EMBL/GenBank/DDBJ databases">
        <title>Two novel species in the genus Flavivirga.</title>
        <authorList>
            <person name="Kwon K."/>
        </authorList>
    </citation>
    <scope>NUCLEOTIDE SEQUENCE</scope>
    <source>
        <strain evidence="1">KACC 14158</strain>
    </source>
</reference>
<dbReference type="EMBL" id="JAUOEL010000011">
    <property type="protein sequence ID" value="MDO5977059.1"/>
    <property type="molecule type" value="Genomic_DNA"/>
</dbReference>
<accession>A0ABT8WV83</accession>
<sequence>MNLPEDFKTLHNNILDDFRKFGIENFEDPKLPIYEDSLVRTIGKLINFPHRVNYFP</sequence>